<comment type="caution">
    <text evidence="5">The sequence shown here is derived from an EMBL/GenBank/DDBJ whole genome shotgun (WGS) entry which is preliminary data.</text>
</comment>
<keyword evidence="3 5" id="KW-0413">Isomerase</keyword>
<dbReference type="PANTHER" id="PTHR45625:SF4">
    <property type="entry name" value="PEPTIDYLPROLYL ISOMERASE DOMAIN AND WD REPEAT-CONTAINING PROTEIN 1"/>
    <property type="match status" value="1"/>
</dbReference>
<proteinExistence type="predicted"/>
<feature type="domain" description="PPIase cyclophilin-type" evidence="4">
    <location>
        <begin position="78"/>
        <end position="255"/>
    </location>
</feature>
<dbReference type="Gene3D" id="2.40.100.10">
    <property type="entry name" value="Cyclophilin-like"/>
    <property type="match status" value="1"/>
</dbReference>
<evidence type="ECO:0000256" key="1">
    <source>
        <dbReference type="ARBA" id="ARBA00013194"/>
    </source>
</evidence>
<evidence type="ECO:0000313" key="5">
    <source>
        <dbReference type="EMBL" id="GAA4846559.1"/>
    </source>
</evidence>
<reference evidence="6" key="1">
    <citation type="journal article" date="2019" name="Int. J. Syst. Evol. Microbiol.">
        <title>The Global Catalogue of Microorganisms (GCM) 10K type strain sequencing project: providing services to taxonomists for standard genome sequencing and annotation.</title>
        <authorList>
            <consortium name="The Broad Institute Genomics Platform"/>
            <consortium name="The Broad Institute Genome Sequencing Center for Infectious Disease"/>
            <person name="Wu L."/>
            <person name="Ma J."/>
        </authorList>
    </citation>
    <scope>NUCLEOTIDE SEQUENCE [LARGE SCALE GENOMIC DNA]</scope>
    <source>
        <strain evidence="6">JCM 18326</strain>
    </source>
</reference>
<protein>
    <recommendedName>
        <fullName evidence="1">peptidylprolyl isomerase</fullName>
        <ecNumber evidence="1">5.2.1.8</ecNumber>
    </recommendedName>
</protein>
<dbReference type="PROSITE" id="PS51257">
    <property type="entry name" value="PROKAR_LIPOPROTEIN"/>
    <property type="match status" value="1"/>
</dbReference>
<gene>
    <name evidence="5" type="ORF">GCM10023331_34150</name>
</gene>
<organism evidence="5 6">
    <name type="scientific">Algivirga pacifica</name>
    <dbReference type="NCBI Taxonomy" id="1162670"/>
    <lineage>
        <taxon>Bacteria</taxon>
        <taxon>Pseudomonadati</taxon>
        <taxon>Bacteroidota</taxon>
        <taxon>Cytophagia</taxon>
        <taxon>Cytophagales</taxon>
        <taxon>Flammeovirgaceae</taxon>
        <taxon>Algivirga</taxon>
    </lineage>
</organism>
<dbReference type="CDD" id="cd00317">
    <property type="entry name" value="cyclophilin"/>
    <property type="match status" value="1"/>
</dbReference>
<dbReference type="PROSITE" id="PS50072">
    <property type="entry name" value="CSA_PPIASE_2"/>
    <property type="match status" value="1"/>
</dbReference>
<keyword evidence="2" id="KW-0697">Rotamase</keyword>
<accession>A0ABP9DHJ7</accession>
<dbReference type="SUPFAM" id="SSF50891">
    <property type="entry name" value="Cyclophilin-like"/>
    <property type="match status" value="1"/>
</dbReference>
<sequence length="261" mass="29984">MRTTYYNIFLLVFILLFSCEKPQETDSSNVTQQKTVTKKKKKNNRKLQRLHNGNVVSELTWYGEENPETKVKIITSFGDIIIKLYEDTPLHRANFIMLVKKGYFNDSQFYRVMKGFVVQGGDSDDFQFANRKKRIGKYTIPAEINAKKHFHKRGAVSLARSIKNNPEKRSSSFDFYITVGAKRDRAYMEALEAESPGIQYSPEMIQAYKTLGGEPGLDGDFTVFGEVIEGMDVVEKITTVEVSEEDNWPLESIYIKAEIIE</sequence>
<dbReference type="Pfam" id="PF00160">
    <property type="entry name" value="Pro_isomerase"/>
    <property type="match status" value="1"/>
</dbReference>
<dbReference type="InterPro" id="IPR044666">
    <property type="entry name" value="Cyclophilin_A-like"/>
</dbReference>
<dbReference type="InterPro" id="IPR029000">
    <property type="entry name" value="Cyclophilin-like_dom_sf"/>
</dbReference>
<evidence type="ECO:0000313" key="6">
    <source>
        <dbReference type="Proteomes" id="UP001500298"/>
    </source>
</evidence>
<dbReference type="RefSeq" id="WP_345373996.1">
    <property type="nucleotide sequence ID" value="NZ_BAABJX010000054.1"/>
</dbReference>
<evidence type="ECO:0000256" key="3">
    <source>
        <dbReference type="ARBA" id="ARBA00023235"/>
    </source>
</evidence>
<dbReference type="EC" id="5.2.1.8" evidence="1"/>
<dbReference type="Proteomes" id="UP001500298">
    <property type="component" value="Unassembled WGS sequence"/>
</dbReference>
<dbReference type="EMBL" id="BAABJX010000054">
    <property type="protein sequence ID" value="GAA4846559.1"/>
    <property type="molecule type" value="Genomic_DNA"/>
</dbReference>
<dbReference type="GO" id="GO:0016853">
    <property type="term" value="F:isomerase activity"/>
    <property type="evidence" value="ECO:0007669"/>
    <property type="project" value="UniProtKB-KW"/>
</dbReference>
<dbReference type="InterPro" id="IPR002130">
    <property type="entry name" value="Cyclophilin-type_PPIase_dom"/>
</dbReference>
<evidence type="ECO:0000259" key="4">
    <source>
        <dbReference type="PROSITE" id="PS50072"/>
    </source>
</evidence>
<evidence type="ECO:0000256" key="2">
    <source>
        <dbReference type="ARBA" id="ARBA00023110"/>
    </source>
</evidence>
<dbReference type="PANTHER" id="PTHR45625">
    <property type="entry name" value="PEPTIDYL-PROLYL CIS-TRANS ISOMERASE-RELATED"/>
    <property type="match status" value="1"/>
</dbReference>
<keyword evidence="6" id="KW-1185">Reference proteome</keyword>
<name>A0ABP9DHJ7_9BACT</name>